<dbReference type="Proteomes" id="UP000470082">
    <property type="component" value="Unassembled WGS sequence"/>
</dbReference>
<gene>
    <name evidence="1" type="ORF">FYJ50_04590</name>
</gene>
<sequence length="390" mass="46392">MFVQLICPNRNEQEKNEIYQVLGLLCKREQIQIEERLDCVEILVCPQGKIQVTEKGKDVFLSATTRFAGPGFHAFVVEFFFDLQEEIEGNYEFKDDLNYDGDFDALCSIYEDEIVYLKDLLLKNSDMQTQNYMYEQTYFLPLNDSHSILTPIGKIDKEEFKQMDEKSLLPYFYIWNEWDKDAQFYKNAALYELCNYGAGKYTLMNESTLKHANQICDYIECAYQMDASISLPLKEYKYLCQQLERLNKCENGVQMEQEIYQYRLKEVYHLFSNVKVVCHGWAERSYDPVSKALVLMAPYQKDTEWHYMIQASLYPYICTKQSQLEQGQSILYRNKQIQIQTLKEENHYEIEAIIKEKSTLYFHCVCQEEKYIPYLTQCIKESEFQLEMDQ</sequence>
<dbReference type="AlphaFoldDB" id="A0A7X2T443"/>
<protein>
    <submittedName>
        <fullName evidence="1">Uncharacterized protein</fullName>
    </submittedName>
</protein>
<accession>A0A7X2T443</accession>
<reference evidence="1 2" key="1">
    <citation type="submission" date="2019-08" db="EMBL/GenBank/DDBJ databases">
        <title>In-depth cultivation of the pig gut microbiome towards novel bacterial diversity and tailored functional studies.</title>
        <authorList>
            <person name="Wylensek D."/>
            <person name="Hitch T.C.A."/>
            <person name="Clavel T."/>
        </authorList>
    </citation>
    <scope>NUCLEOTIDE SEQUENCE [LARGE SCALE GENOMIC DNA]</scope>
    <source>
        <strain evidence="1 2">LKV-178-WT-2G</strain>
    </source>
</reference>
<evidence type="ECO:0000313" key="2">
    <source>
        <dbReference type="Proteomes" id="UP000470082"/>
    </source>
</evidence>
<organism evidence="1 2">
    <name type="scientific">Floccifex porci</name>
    <dbReference type="NCBI Taxonomy" id="2606629"/>
    <lineage>
        <taxon>Bacteria</taxon>
        <taxon>Bacillati</taxon>
        <taxon>Bacillota</taxon>
        <taxon>Erysipelotrichia</taxon>
        <taxon>Erysipelotrichales</taxon>
        <taxon>Erysipelotrichaceae</taxon>
        <taxon>Floccifex</taxon>
    </lineage>
</organism>
<evidence type="ECO:0000313" key="1">
    <source>
        <dbReference type="EMBL" id="MSS01386.1"/>
    </source>
</evidence>
<name>A0A7X2T443_9FIRM</name>
<comment type="caution">
    <text evidence="1">The sequence shown here is derived from an EMBL/GenBank/DDBJ whole genome shotgun (WGS) entry which is preliminary data.</text>
</comment>
<proteinExistence type="predicted"/>
<dbReference type="EMBL" id="VUMM01000006">
    <property type="protein sequence ID" value="MSS01386.1"/>
    <property type="molecule type" value="Genomic_DNA"/>
</dbReference>
<dbReference type="RefSeq" id="WP_154459913.1">
    <property type="nucleotide sequence ID" value="NZ_VUMM01000006.1"/>
</dbReference>
<keyword evidence="2" id="KW-1185">Reference proteome</keyword>